<dbReference type="AlphaFoldDB" id="A0A074JTS7"/>
<comment type="caution">
    <text evidence="7">The sequence shown here is derived from an EMBL/GenBank/DDBJ whole genome shotgun (WGS) entry which is preliminary data.</text>
</comment>
<dbReference type="InterPro" id="IPR007016">
    <property type="entry name" value="O-antigen_ligase-rel_domated"/>
</dbReference>
<protein>
    <recommendedName>
        <fullName evidence="6">O-antigen ligase-related domain-containing protein</fullName>
    </recommendedName>
</protein>
<dbReference type="STRING" id="1353528.DT23_15560"/>
<feature type="transmembrane region" description="Helical" evidence="5">
    <location>
        <begin position="143"/>
        <end position="165"/>
    </location>
</feature>
<evidence type="ECO:0000256" key="5">
    <source>
        <dbReference type="SAM" id="Phobius"/>
    </source>
</evidence>
<feature type="transmembrane region" description="Helical" evidence="5">
    <location>
        <begin position="373"/>
        <end position="393"/>
    </location>
</feature>
<feature type="transmembrane region" description="Helical" evidence="5">
    <location>
        <begin position="348"/>
        <end position="367"/>
    </location>
</feature>
<reference evidence="7 8" key="1">
    <citation type="journal article" date="2015" name="Antonie Van Leeuwenhoek">
        <title>Thioclava indica sp. nov., isolated from surface seawater of the Indian Ocean.</title>
        <authorList>
            <person name="Liu Y."/>
            <person name="Lai Q."/>
            <person name="Du J."/>
            <person name="Xu H."/>
            <person name="Jiang L."/>
            <person name="Shao Z."/>
        </authorList>
    </citation>
    <scope>NUCLEOTIDE SEQUENCE [LARGE SCALE GENOMIC DNA]</scope>
    <source>
        <strain evidence="7 8">DT23-4</strain>
    </source>
</reference>
<keyword evidence="8" id="KW-1185">Reference proteome</keyword>
<dbReference type="Pfam" id="PF04932">
    <property type="entry name" value="Wzy_C"/>
    <property type="match status" value="1"/>
</dbReference>
<dbReference type="InterPro" id="IPR051533">
    <property type="entry name" value="WaaL-like"/>
</dbReference>
<dbReference type="PANTHER" id="PTHR37422:SF17">
    <property type="entry name" value="O-ANTIGEN LIGASE"/>
    <property type="match status" value="1"/>
</dbReference>
<proteinExistence type="predicted"/>
<organism evidence="7 8">
    <name type="scientific">Thioclava indica</name>
    <dbReference type="NCBI Taxonomy" id="1353528"/>
    <lineage>
        <taxon>Bacteria</taxon>
        <taxon>Pseudomonadati</taxon>
        <taxon>Pseudomonadota</taxon>
        <taxon>Alphaproteobacteria</taxon>
        <taxon>Rhodobacterales</taxon>
        <taxon>Paracoccaceae</taxon>
        <taxon>Thioclava</taxon>
    </lineage>
</organism>
<evidence type="ECO:0000256" key="3">
    <source>
        <dbReference type="ARBA" id="ARBA00022989"/>
    </source>
</evidence>
<evidence type="ECO:0000256" key="4">
    <source>
        <dbReference type="ARBA" id="ARBA00023136"/>
    </source>
</evidence>
<gene>
    <name evidence="7" type="ORF">DT23_15560</name>
</gene>
<feature type="transmembrane region" description="Helical" evidence="5">
    <location>
        <begin position="196"/>
        <end position="217"/>
    </location>
</feature>
<keyword evidence="3 5" id="KW-1133">Transmembrane helix</keyword>
<dbReference type="GO" id="GO:0016020">
    <property type="term" value="C:membrane"/>
    <property type="evidence" value="ECO:0007669"/>
    <property type="project" value="UniProtKB-SubCell"/>
</dbReference>
<feature type="transmembrane region" description="Helical" evidence="5">
    <location>
        <begin position="63"/>
        <end position="81"/>
    </location>
</feature>
<evidence type="ECO:0000256" key="1">
    <source>
        <dbReference type="ARBA" id="ARBA00004141"/>
    </source>
</evidence>
<feature type="transmembrane region" description="Helical" evidence="5">
    <location>
        <begin position="12"/>
        <end position="28"/>
    </location>
</feature>
<evidence type="ECO:0000259" key="6">
    <source>
        <dbReference type="Pfam" id="PF04932"/>
    </source>
</evidence>
<sequence length="425" mass="46026">MQLALSRSAHVLTIRPTAVLLGIAFTALNFTPLLGSKAALVFLLMCLALVLRRPGDIAKESVGAGALWLLVGWCILSTFWSNAPGLTLRYSIQLALTVAIAVSAAYRLSTTSLLRVILISWLLPALASIAISRSNPGGHWVGIFSSKNALAQFASICVLSGWAVLMDRKGRGGWVFLALLNLLAGALLIYRADSAGATITTALGCIGMLAIAPMRFLSRWQRVFLGLAMGLFAVFAVLLITGFFVEIGDFVLRETGKDVTLTGRTTLWKIAFGQIALHPLLGQGFKGFWVIGNPIAESLWAQFGITTKIGFHFHNTLISNAVEIGLIGIAMQAGLVFFAAFSIFRWAIASPSAETLFLAGFVIRQLILMNSEVVFFTQFEAITLLTAMVIIYARRANAERREIRSDIPLRMRSAPSQKTGDARYG</sequence>
<evidence type="ECO:0000313" key="8">
    <source>
        <dbReference type="Proteomes" id="UP000027471"/>
    </source>
</evidence>
<evidence type="ECO:0000256" key="2">
    <source>
        <dbReference type="ARBA" id="ARBA00022692"/>
    </source>
</evidence>
<feature type="transmembrane region" description="Helical" evidence="5">
    <location>
        <begin position="172"/>
        <end position="190"/>
    </location>
</feature>
<feature type="transmembrane region" description="Helical" evidence="5">
    <location>
        <begin position="87"/>
        <end position="106"/>
    </location>
</feature>
<feature type="transmembrane region" description="Helical" evidence="5">
    <location>
        <begin position="224"/>
        <end position="245"/>
    </location>
</feature>
<dbReference type="EMBL" id="AUNB01000028">
    <property type="protein sequence ID" value="KEO59879.1"/>
    <property type="molecule type" value="Genomic_DNA"/>
</dbReference>
<keyword evidence="2 5" id="KW-0812">Transmembrane</keyword>
<comment type="subcellular location">
    <subcellularLocation>
        <location evidence="1">Membrane</location>
        <topology evidence="1">Multi-pass membrane protein</topology>
    </subcellularLocation>
</comment>
<dbReference type="PANTHER" id="PTHR37422">
    <property type="entry name" value="TEICHURONIC ACID BIOSYNTHESIS PROTEIN TUAE"/>
    <property type="match status" value="1"/>
</dbReference>
<name>A0A074JTS7_9RHOB</name>
<dbReference type="OrthoDB" id="4391260at2"/>
<evidence type="ECO:0000313" key="7">
    <source>
        <dbReference type="EMBL" id="KEO59879.1"/>
    </source>
</evidence>
<keyword evidence="4 5" id="KW-0472">Membrane</keyword>
<dbReference type="Proteomes" id="UP000027471">
    <property type="component" value="Unassembled WGS sequence"/>
</dbReference>
<dbReference type="eggNOG" id="COG3307">
    <property type="taxonomic scope" value="Bacteria"/>
</dbReference>
<feature type="transmembrane region" description="Helical" evidence="5">
    <location>
        <begin position="113"/>
        <end position="131"/>
    </location>
</feature>
<accession>A0A074JTS7</accession>
<feature type="domain" description="O-antigen ligase-related" evidence="6">
    <location>
        <begin position="182"/>
        <end position="331"/>
    </location>
</feature>
<feature type="transmembrane region" description="Helical" evidence="5">
    <location>
        <begin position="321"/>
        <end position="341"/>
    </location>
</feature>
<dbReference type="RefSeq" id="WP_162177204.1">
    <property type="nucleotide sequence ID" value="NZ_AUNB01000028.1"/>
</dbReference>
<feature type="transmembrane region" description="Helical" evidence="5">
    <location>
        <begin position="34"/>
        <end position="51"/>
    </location>
</feature>